<proteinExistence type="predicted"/>
<accession>A0ABR8UM18</accession>
<organism evidence="2 3">
    <name type="scientific">Luteimonas colneyensis</name>
    <dbReference type="NCBI Taxonomy" id="2762230"/>
    <lineage>
        <taxon>Bacteria</taxon>
        <taxon>Pseudomonadati</taxon>
        <taxon>Pseudomonadota</taxon>
        <taxon>Gammaproteobacteria</taxon>
        <taxon>Lysobacterales</taxon>
        <taxon>Lysobacteraceae</taxon>
        <taxon>Luteimonas</taxon>
    </lineage>
</organism>
<dbReference type="Proteomes" id="UP000647183">
    <property type="component" value="Unassembled WGS sequence"/>
</dbReference>
<dbReference type="EMBL" id="JACSQJ010000009">
    <property type="protein sequence ID" value="MBD7989046.1"/>
    <property type="molecule type" value="Genomic_DNA"/>
</dbReference>
<reference evidence="2 3" key="1">
    <citation type="submission" date="2020-08" db="EMBL/GenBank/DDBJ databases">
        <title>A Genomic Blueprint of the Chicken Gut Microbiome.</title>
        <authorList>
            <person name="Gilroy R."/>
            <person name="Ravi A."/>
            <person name="Getino M."/>
            <person name="Pursley I."/>
            <person name="Horton D.L."/>
            <person name="Alikhan N.-F."/>
            <person name="Baker D."/>
            <person name="Gharbi K."/>
            <person name="Hall N."/>
            <person name="Watson M."/>
            <person name="Adriaenssens E.M."/>
            <person name="Foster-Nyarko E."/>
            <person name="Jarju S."/>
            <person name="Secka A."/>
            <person name="Antonio M."/>
            <person name="Oren A."/>
            <person name="Chaudhuri R."/>
            <person name="La Ragione R.M."/>
            <person name="Hildebrand F."/>
            <person name="Pallen M.J."/>
        </authorList>
    </citation>
    <scope>NUCLEOTIDE SEQUENCE [LARGE SCALE GENOMIC DNA]</scope>
    <source>
        <strain evidence="2 3">Sa2BVA3</strain>
    </source>
</reference>
<dbReference type="RefSeq" id="WP_191730204.1">
    <property type="nucleotide sequence ID" value="NZ_JACSQJ010000009.1"/>
</dbReference>
<comment type="caution">
    <text evidence="2">The sequence shown here is derived from an EMBL/GenBank/DDBJ whole genome shotgun (WGS) entry which is preliminary data.</text>
</comment>
<evidence type="ECO:0000313" key="2">
    <source>
        <dbReference type="EMBL" id="MBD7989046.1"/>
    </source>
</evidence>
<feature type="compositionally biased region" description="Basic and acidic residues" evidence="1">
    <location>
        <begin position="36"/>
        <end position="69"/>
    </location>
</feature>
<keyword evidence="3" id="KW-1185">Reference proteome</keyword>
<sequence>MRPRDEEELARTRERSGGDPGSGSAASDHGGYAERGPGRGDHPGRGRGESRDPQASDEGEHAERARWREDDPDEKSDRWEDDDGDAPPAA</sequence>
<gene>
    <name evidence="2" type="ORF">H9645_13485</name>
</gene>
<feature type="compositionally biased region" description="Acidic residues" evidence="1">
    <location>
        <begin position="70"/>
        <end position="90"/>
    </location>
</feature>
<feature type="region of interest" description="Disordered" evidence="1">
    <location>
        <begin position="1"/>
        <end position="90"/>
    </location>
</feature>
<evidence type="ECO:0000313" key="3">
    <source>
        <dbReference type="Proteomes" id="UP000647183"/>
    </source>
</evidence>
<evidence type="ECO:0000256" key="1">
    <source>
        <dbReference type="SAM" id="MobiDB-lite"/>
    </source>
</evidence>
<protein>
    <submittedName>
        <fullName evidence="2">Uncharacterized protein</fullName>
    </submittedName>
</protein>
<name>A0ABR8UM18_9GAMM</name>